<dbReference type="Pfam" id="PF01844">
    <property type="entry name" value="HNH"/>
    <property type="match status" value="1"/>
</dbReference>
<evidence type="ECO:0000259" key="1">
    <source>
        <dbReference type="Pfam" id="PF01844"/>
    </source>
</evidence>
<evidence type="ECO:0000313" key="2">
    <source>
        <dbReference type="EMBL" id="MBB3171792.1"/>
    </source>
</evidence>
<dbReference type="AlphaFoldDB" id="A0A7W5D358"/>
<dbReference type="GO" id="GO:0008270">
    <property type="term" value="F:zinc ion binding"/>
    <property type="evidence" value="ECO:0007669"/>
    <property type="project" value="InterPro"/>
</dbReference>
<dbReference type="Gene3D" id="1.10.30.50">
    <property type="match status" value="1"/>
</dbReference>
<protein>
    <submittedName>
        <fullName evidence="2">Cytochrome c553</fullName>
    </submittedName>
</protein>
<accession>A0A7W5D358</accession>
<feature type="domain" description="HNH" evidence="1">
    <location>
        <begin position="55"/>
        <end position="106"/>
    </location>
</feature>
<organism evidence="2 3">
    <name type="scientific">Parvibacter caecicola</name>
    <dbReference type="NCBI Taxonomy" id="747645"/>
    <lineage>
        <taxon>Bacteria</taxon>
        <taxon>Bacillati</taxon>
        <taxon>Actinomycetota</taxon>
        <taxon>Coriobacteriia</taxon>
        <taxon>Coriobacteriales</taxon>
        <taxon>Coriobacteriaceae</taxon>
        <taxon>Parvibacter</taxon>
    </lineage>
</organism>
<comment type="caution">
    <text evidence="2">The sequence shown here is derived from an EMBL/GenBank/DDBJ whole genome shotgun (WGS) entry which is preliminary data.</text>
</comment>
<dbReference type="Proteomes" id="UP000530850">
    <property type="component" value="Unassembled WGS sequence"/>
</dbReference>
<dbReference type="GO" id="GO:0003676">
    <property type="term" value="F:nucleic acid binding"/>
    <property type="evidence" value="ECO:0007669"/>
    <property type="project" value="InterPro"/>
</dbReference>
<name>A0A7W5D358_9ACTN</name>
<evidence type="ECO:0000313" key="3">
    <source>
        <dbReference type="Proteomes" id="UP000530850"/>
    </source>
</evidence>
<gene>
    <name evidence="2" type="ORF">FHR31_001618</name>
</gene>
<dbReference type="InterPro" id="IPR002711">
    <property type="entry name" value="HNH"/>
</dbReference>
<reference evidence="2 3" key="1">
    <citation type="submission" date="2020-08" db="EMBL/GenBank/DDBJ databases">
        <title>Sequencing the genomes of 1000 actinobacteria strains.</title>
        <authorList>
            <person name="Klenk H.-P."/>
        </authorList>
    </citation>
    <scope>NUCLEOTIDE SEQUENCE [LARGE SCALE GENOMIC DNA]</scope>
    <source>
        <strain evidence="2 3">DSM 22242</strain>
    </source>
</reference>
<dbReference type="GO" id="GO:0004519">
    <property type="term" value="F:endonuclease activity"/>
    <property type="evidence" value="ECO:0007669"/>
    <property type="project" value="InterPro"/>
</dbReference>
<proteinExistence type="predicted"/>
<sequence>MLITCRRCGRVHALGSCAVPEKPRRYARSEARAFRSSALWQRTAEEVRALDGNTCVVCMERDGAVNDRRLQVHHLDPLSETGTSCPSATDAARLATLCERCHEQAGRGDFSKEQLLEWMAAHRARFR</sequence>
<dbReference type="EMBL" id="JACHYA010000005">
    <property type="protein sequence ID" value="MBB3171792.1"/>
    <property type="molecule type" value="Genomic_DNA"/>
</dbReference>